<dbReference type="AlphaFoldDB" id="A0A0H3MYQ5"/>
<dbReference type="Proteomes" id="UP000006900">
    <property type="component" value="Chromosome"/>
</dbReference>
<dbReference type="PANTHER" id="PTHR11609:SF5">
    <property type="entry name" value="PHOSPHORIBOSYLAMINOIMIDAZOLE CARBOXYLASE"/>
    <property type="match status" value="1"/>
</dbReference>
<evidence type="ECO:0000313" key="8">
    <source>
        <dbReference type="EMBL" id="CAR70829.1"/>
    </source>
</evidence>
<dbReference type="InterPro" id="IPR003135">
    <property type="entry name" value="ATP-grasp_carboxylate-amine"/>
</dbReference>
<dbReference type="Pfam" id="PF22660">
    <property type="entry name" value="RS_preATP-grasp-like"/>
    <property type="match status" value="1"/>
</dbReference>
<dbReference type="NCBIfam" id="NF004680">
    <property type="entry name" value="PRK06019.1-6"/>
    <property type="match status" value="1"/>
</dbReference>
<dbReference type="Pfam" id="PF02222">
    <property type="entry name" value="ATP-grasp"/>
    <property type="match status" value="1"/>
</dbReference>
<dbReference type="PROSITE" id="PS50975">
    <property type="entry name" value="ATP_GRASP"/>
    <property type="match status" value="1"/>
</dbReference>
<evidence type="ECO:0000256" key="4">
    <source>
        <dbReference type="ARBA" id="ARBA00022840"/>
    </source>
</evidence>
<dbReference type="HAMAP" id="MF_01928">
    <property type="entry name" value="PurK"/>
    <property type="match status" value="1"/>
</dbReference>
<dbReference type="InterPro" id="IPR016185">
    <property type="entry name" value="PreATP-grasp_dom_sf"/>
</dbReference>
<comment type="subunit">
    <text evidence="5 6">Homodimer.</text>
</comment>
<feature type="binding site" evidence="5">
    <location>
        <position position="205"/>
    </location>
    <ligand>
        <name>ATP</name>
        <dbReference type="ChEBI" id="CHEBI:30616"/>
    </ligand>
</feature>
<reference evidence="8 9" key="1">
    <citation type="journal article" date="2009" name="Nat. Genet.">
        <title>Comparative genomic and phylogeographic analysis of Mycobacterium leprae.</title>
        <authorList>
            <person name="Monot M."/>
            <person name="Honore N."/>
            <person name="Garnier T."/>
            <person name="Zidane N."/>
            <person name="Sherafi D."/>
            <person name="Paniz-Mondolfi A."/>
            <person name="Matsuoka M."/>
            <person name="Taylor G.M."/>
            <person name="Donoghue H.D."/>
            <person name="Bouwman A."/>
            <person name="Mays S."/>
            <person name="Watson C."/>
            <person name="Lockwood D."/>
            <person name="Khamispour A."/>
            <person name="Dowlati Y."/>
            <person name="Jianping S."/>
            <person name="Rea T.H."/>
            <person name="Vera-Cabrera L."/>
            <person name="Stefani M.M."/>
            <person name="Banu S."/>
            <person name="Macdonald M."/>
            <person name="Sapkota B.R."/>
            <person name="Spencer J.S."/>
            <person name="Thomas J."/>
            <person name="Harshman K."/>
            <person name="Singh P."/>
            <person name="Busso P."/>
            <person name="Gattiker A."/>
            <person name="Rougemont J."/>
            <person name="Brennan P.J."/>
            <person name="Cole S.T."/>
        </authorList>
    </citation>
    <scope>NUCLEOTIDE SEQUENCE [LARGE SCALE GENOMIC DNA]</scope>
    <source>
        <strain evidence="9">Br4923</strain>
    </source>
</reference>
<dbReference type="SUPFAM" id="SSF56059">
    <property type="entry name" value="Glutathione synthetase ATP-binding domain-like"/>
    <property type="match status" value="1"/>
</dbReference>
<dbReference type="Gene3D" id="3.30.1490.20">
    <property type="entry name" value="ATP-grasp fold, A domain"/>
    <property type="match status" value="1"/>
</dbReference>
<organism evidence="8 9">
    <name type="scientific">Mycobacterium leprae (strain Br4923)</name>
    <dbReference type="NCBI Taxonomy" id="561304"/>
    <lineage>
        <taxon>Bacteria</taxon>
        <taxon>Bacillati</taxon>
        <taxon>Actinomycetota</taxon>
        <taxon>Actinomycetes</taxon>
        <taxon>Mycobacteriales</taxon>
        <taxon>Mycobacteriaceae</taxon>
        <taxon>Mycobacterium</taxon>
    </lineage>
</organism>
<feature type="binding site" evidence="5">
    <location>
        <position position="113"/>
    </location>
    <ligand>
        <name>ATP</name>
        <dbReference type="ChEBI" id="CHEBI:30616"/>
    </ligand>
</feature>
<dbReference type="EC" id="6.3.4.18" evidence="5 6"/>
<dbReference type="HOGENOM" id="CLU_011534_0_2_11"/>
<comment type="caution">
    <text evidence="5">Lacks conserved residue(s) required for the propagation of feature annotation.</text>
</comment>
<evidence type="ECO:0000256" key="5">
    <source>
        <dbReference type="HAMAP-Rule" id="MF_01928"/>
    </source>
</evidence>
<dbReference type="NCBIfam" id="TIGR01161">
    <property type="entry name" value="purK"/>
    <property type="match status" value="1"/>
</dbReference>
<dbReference type="GO" id="GO:0034028">
    <property type="term" value="F:5-(carboxyamino)imidazole ribonucleotide synthase activity"/>
    <property type="evidence" value="ECO:0007669"/>
    <property type="project" value="UniProtKB-UniRule"/>
</dbReference>
<dbReference type="Gene3D" id="3.40.50.20">
    <property type="match status" value="1"/>
</dbReference>
<dbReference type="GO" id="GO:0046872">
    <property type="term" value="F:metal ion binding"/>
    <property type="evidence" value="ECO:0007669"/>
    <property type="project" value="InterPro"/>
</dbReference>
<keyword evidence="3 5" id="KW-0658">Purine biosynthesis</keyword>
<dbReference type="InterPro" id="IPR011761">
    <property type="entry name" value="ATP-grasp"/>
</dbReference>
<dbReference type="PANTHER" id="PTHR11609">
    <property type="entry name" value="PURINE BIOSYNTHESIS PROTEIN 6/7, PUR6/7"/>
    <property type="match status" value="1"/>
</dbReference>
<dbReference type="GO" id="GO:0005524">
    <property type="term" value="F:ATP binding"/>
    <property type="evidence" value="ECO:0007669"/>
    <property type="project" value="UniProtKB-UniRule"/>
</dbReference>
<keyword evidence="4 5" id="KW-0067">ATP-binding</keyword>
<evidence type="ECO:0000256" key="1">
    <source>
        <dbReference type="ARBA" id="ARBA00022598"/>
    </source>
</evidence>
<dbReference type="InterPro" id="IPR013815">
    <property type="entry name" value="ATP_grasp_subdomain_1"/>
</dbReference>
<sequence length="439" mass="47306">MMAVPSRCSLGVAPLVAMVGGGQLARMTHQAAIALGQTLRVLATAADEPAAQVTPDVVIGSHTDLEDLRRVALGADALTFDHEHVPTELLDKLVAEGINVAPSPQALVHAQDKLVMRRRLAALGAAMPRFMALDSVDDLAEIDAFAQRLTGSKDAPMVVKAVRGGYDGRGVQMVRDSAHAREVASGYLVDGMPVLVEERVELRRELSALVARSPFGQGAAWPVVETVQRDGICVLVVAPALALADDLASAAQQLALRLAAELGVVGVFAVELFETADGALLVNELAMRPHNSGHWTMDGARTSQFEQHLRAVLDYPLGETDAVAPVTVMVNVLGAPQPPTLSVVTMDERLHHLFARMPDARVHLYDKVERPGRKVGHINFRGTDKDRKNPTKLRERAELAAHWLSHGQWTDGWDPHRAGDDVVEISLACGGRNDAQRQR</sequence>
<dbReference type="InterPro" id="IPR040686">
    <property type="entry name" value="PurK_C"/>
</dbReference>
<keyword evidence="2 5" id="KW-0547">Nucleotide-binding</keyword>
<dbReference type="Pfam" id="PF17769">
    <property type="entry name" value="PurK_C"/>
    <property type="match status" value="1"/>
</dbReference>
<keyword evidence="8" id="KW-0456">Lyase</keyword>
<comment type="function">
    <text evidence="5">Catalyzes the ATP-dependent conversion of 5-aminoimidazole ribonucleotide (AIR) and HCO(3)(-) to N5-carboxyaminoimidazole ribonucleotide (N5-CAIR).</text>
</comment>
<evidence type="ECO:0000313" key="9">
    <source>
        <dbReference type="Proteomes" id="UP000006900"/>
    </source>
</evidence>
<keyword evidence="1 5" id="KW-0436">Ligase</keyword>
<evidence type="ECO:0000256" key="3">
    <source>
        <dbReference type="ARBA" id="ARBA00022755"/>
    </source>
</evidence>
<proteinExistence type="inferred from homology"/>
<dbReference type="GO" id="GO:0005829">
    <property type="term" value="C:cytosol"/>
    <property type="evidence" value="ECO:0007669"/>
    <property type="project" value="TreeGrafter"/>
</dbReference>
<feature type="binding site" evidence="5">
    <location>
        <position position="160"/>
    </location>
    <ligand>
        <name>ATP</name>
        <dbReference type="ChEBI" id="CHEBI:30616"/>
    </ligand>
</feature>
<accession>A0A0H3MYQ5</accession>
<dbReference type="SUPFAM" id="SSF51246">
    <property type="entry name" value="Rudiment single hybrid motif"/>
    <property type="match status" value="1"/>
</dbReference>
<evidence type="ECO:0000259" key="7">
    <source>
        <dbReference type="PROSITE" id="PS50975"/>
    </source>
</evidence>
<dbReference type="NCBIfam" id="NF004679">
    <property type="entry name" value="PRK06019.1-5"/>
    <property type="match status" value="1"/>
</dbReference>
<dbReference type="Gene3D" id="3.30.470.20">
    <property type="entry name" value="ATP-grasp fold, B domain"/>
    <property type="match status" value="1"/>
</dbReference>
<protein>
    <recommendedName>
        <fullName evidence="5 6">N5-carboxyaminoimidazole ribonucleotide synthase</fullName>
        <shortName evidence="5 6">N5-CAIR synthase</shortName>
        <ecNumber evidence="5 6">6.3.4.18</ecNumber>
    </recommendedName>
    <alternativeName>
        <fullName evidence="5 6">5-(carboxyamino)imidazole ribonucleotide synthetase</fullName>
    </alternativeName>
</protein>
<name>A0A0H3MYQ5_MYCLB</name>
<comment type="catalytic activity">
    <reaction evidence="5 6">
        <text>5-amino-1-(5-phospho-beta-D-ribosyl)imidazole + hydrogencarbonate + ATP = 5-carboxyamino-1-(5-phospho-D-ribosyl)imidazole + ADP + phosphate + 2 H(+)</text>
        <dbReference type="Rhea" id="RHEA:19317"/>
        <dbReference type="ChEBI" id="CHEBI:15378"/>
        <dbReference type="ChEBI" id="CHEBI:17544"/>
        <dbReference type="ChEBI" id="CHEBI:30616"/>
        <dbReference type="ChEBI" id="CHEBI:43474"/>
        <dbReference type="ChEBI" id="CHEBI:58730"/>
        <dbReference type="ChEBI" id="CHEBI:137981"/>
        <dbReference type="ChEBI" id="CHEBI:456216"/>
        <dbReference type="EC" id="6.3.4.18"/>
    </reaction>
</comment>
<dbReference type="SUPFAM" id="SSF52440">
    <property type="entry name" value="PreATP-grasp domain"/>
    <property type="match status" value="1"/>
</dbReference>
<feature type="binding site" evidence="5">
    <location>
        <begin position="197"/>
        <end position="200"/>
    </location>
    <ligand>
        <name>ATP</name>
        <dbReference type="ChEBI" id="CHEBI:30616"/>
    </ligand>
</feature>
<dbReference type="GO" id="GO:0006189">
    <property type="term" value="P:'de novo' IMP biosynthetic process"/>
    <property type="evidence" value="ECO:0007669"/>
    <property type="project" value="UniProtKB-UniRule"/>
</dbReference>
<dbReference type="EMBL" id="FM211192">
    <property type="protein sequence ID" value="CAR70829.1"/>
    <property type="molecule type" value="Genomic_DNA"/>
</dbReference>
<dbReference type="InterPro" id="IPR054350">
    <property type="entry name" value="PurT/PurK_preATP-grasp"/>
</dbReference>
<evidence type="ECO:0000256" key="2">
    <source>
        <dbReference type="ARBA" id="ARBA00022741"/>
    </source>
</evidence>
<dbReference type="KEGG" id="mlb:MLBr00735"/>
<feature type="domain" description="ATP-grasp" evidence="7">
    <location>
        <begin position="117"/>
        <end position="313"/>
    </location>
</feature>
<gene>
    <name evidence="5 6 8" type="primary">purK</name>
    <name evidence="8" type="ordered locus">MLBr00735</name>
</gene>
<dbReference type="UniPathway" id="UPA00074">
    <property type="reaction ID" value="UER00942"/>
</dbReference>
<dbReference type="FunFam" id="3.30.470.20:FF:000029">
    <property type="entry name" value="N5-carboxyaminoimidazole ribonucleotide synthase"/>
    <property type="match status" value="1"/>
</dbReference>
<dbReference type="InterPro" id="IPR005875">
    <property type="entry name" value="PurK"/>
</dbReference>
<feature type="binding site" evidence="5">
    <location>
        <begin position="283"/>
        <end position="284"/>
    </location>
    <ligand>
        <name>ATP</name>
        <dbReference type="ChEBI" id="CHEBI:30616"/>
    </ligand>
</feature>
<dbReference type="SMR" id="A0A0H3MYQ5"/>
<evidence type="ECO:0000256" key="6">
    <source>
        <dbReference type="RuleBase" id="RU361200"/>
    </source>
</evidence>
<dbReference type="GO" id="GO:0004638">
    <property type="term" value="F:phosphoribosylaminoimidazole carboxylase activity"/>
    <property type="evidence" value="ECO:0007669"/>
    <property type="project" value="InterPro"/>
</dbReference>
<comment type="similarity">
    <text evidence="5 6">Belongs to the PurK/PurT family.</text>
</comment>
<dbReference type="InterPro" id="IPR011054">
    <property type="entry name" value="Rudment_hybrid_motif"/>
</dbReference>
<dbReference type="FunFam" id="3.40.50.20:FF:000025">
    <property type="entry name" value="N5-carboxyaminoimidazole ribonucleotide synthase"/>
    <property type="match status" value="1"/>
</dbReference>
<comment type="pathway">
    <text evidence="5 6">Purine metabolism; IMP biosynthesis via de novo pathway; 5-amino-1-(5-phospho-D-ribosyl)imidazole-4-carboxylate from 5-amino-1-(5-phospho-D-ribosyl)imidazole (N5-CAIR route): step 1/2.</text>
</comment>
<comment type="function">
    <text evidence="6">Catalyzes the ATP-dependent conversion of 5-aminoimidazole ribonucleotide (AIR) and HCO(3)- to N5-carboxyaminoimidazole ribonucleotide (N5-CAIR).</text>
</comment>